<keyword evidence="1 4" id="KW-0012">Acyltransferase</keyword>
<keyword evidence="4" id="KW-0808">Transferase</keyword>
<dbReference type="Gene3D" id="3.30.559.10">
    <property type="entry name" value="Chloramphenicol acetyltransferase-like domain"/>
    <property type="match status" value="1"/>
</dbReference>
<accession>A0A1X2LWG7</accession>
<sequence length="511" mass="55912">MRIGPVELSTVNDWDPAPGTLVSWHPTPASRAKAVAAPVSAVPPSYVQARQIRSFSEQAARGLDHSRLLIASVEAFGRCDIRAMTYVINAHLRRHDTYRSWFEFRDTDHIVRHTIANPADIEFVPTEHGERTGAELRQQIVATPDSLQWDCFSFGVVQREDRFTFYASVDHLHADGQFVGVGLMEFQSMYTALIMGDPPIGLAEAGSYEDFCVRQRDYTSALTVDSPEVRAWIDFAELHNGTFPEFPLPLGDPSVRCDGDLLSMMLMDEQQTQRFESACVAADARFIGGMFACIAIAVHELTGADTYSGITPKDIRTPADLMTQGWFTGQLPITVPVAGLSFNEIARIAQTSFDSGAELAKVPFERVVELSPSLRGPQPLFSLVNFFDAQVGPLSMVTKLFDGLNVGTYSDGRITYPLSTMVGRFDETAASVLFPNNPVARESITAYLQTIRSVCVRIANGGAAERARDITGLSASGRNDLPRLARRFCGVGDFVDIGNLGVANVTVDGEA</sequence>
<keyword evidence="5" id="KW-1185">Reference proteome</keyword>
<dbReference type="AlphaFoldDB" id="A0A1X2LWG7"/>
<dbReference type="Proteomes" id="UP000193247">
    <property type="component" value="Unassembled WGS sequence"/>
</dbReference>
<comment type="caution">
    <text evidence="4">The sequence shown here is derived from an EMBL/GenBank/DDBJ whole genome shotgun (WGS) entry which is preliminary data.</text>
</comment>
<evidence type="ECO:0000313" key="4">
    <source>
        <dbReference type="EMBL" id="OSC41475.1"/>
    </source>
</evidence>
<dbReference type="STRING" id="1430326.B8W66_08870"/>
<reference evidence="4 5" key="1">
    <citation type="submission" date="2017-04" db="EMBL/GenBank/DDBJ databases">
        <title>The new phylogeny of genus Mycobacterium.</title>
        <authorList>
            <person name="Tortoli E."/>
            <person name="Trovato A."/>
            <person name="Cirillo D.M."/>
        </authorList>
    </citation>
    <scope>NUCLEOTIDE SEQUENCE [LARGE SCALE GENOMIC DNA]</scope>
    <source>
        <strain evidence="4 5">TBL 1200985</strain>
    </source>
</reference>
<dbReference type="FunFam" id="3.30.559.10:FF:000022">
    <property type="entry name" value="Trehalose-2-sulfate acyltransferase papA2"/>
    <property type="match status" value="1"/>
</dbReference>
<dbReference type="FunFam" id="3.30.559.30:FF:000007">
    <property type="entry name" value="Trehalose-2-sulfate acyltransferase papA2"/>
    <property type="match status" value="1"/>
</dbReference>
<evidence type="ECO:0000313" key="5">
    <source>
        <dbReference type="Proteomes" id="UP000193247"/>
    </source>
</evidence>
<dbReference type="InterPro" id="IPR001242">
    <property type="entry name" value="Condensation_dom"/>
</dbReference>
<name>A0A1X2LWG7_9MYCO</name>
<comment type="similarity">
    <text evidence="2">Belongs to the PapA acyltransferase family.</text>
</comment>
<dbReference type="GO" id="GO:0016747">
    <property type="term" value="F:acyltransferase activity, transferring groups other than amino-acyl groups"/>
    <property type="evidence" value="ECO:0007669"/>
    <property type="project" value="UniProtKB-ARBA"/>
</dbReference>
<dbReference type="RefSeq" id="WP_085324650.1">
    <property type="nucleotide sequence ID" value="NZ_NCXP01000007.1"/>
</dbReference>
<dbReference type="InterPro" id="IPR023213">
    <property type="entry name" value="CAT-like_dom_sf"/>
</dbReference>
<proteinExistence type="inferred from homology"/>
<dbReference type="SUPFAM" id="SSF52777">
    <property type="entry name" value="CoA-dependent acyltransferases"/>
    <property type="match status" value="2"/>
</dbReference>
<protein>
    <submittedName>
        <fullName evidence="4">Acyltransferase</fullName>
    </submittedName>
</protein>
<dbReference type="Gene3D" id="3.30.559.30">
    <property type="entry name" value="Nonribosomal peptide synthetase, condensation domain"/>
    <property type="match status" value="1"/>
</dbReference>
<gene>
    <name evidence="4" type="ORF">B8W66_08870</name>
</gene>
<dbReference type="OrthoDB" id="9123229at2"/>
<evidence type="ECO:0000259" key="3">
    <source>
        <dbReference type="Pfam" id="PF00668"/>
    </source>
</evidence>
<feature type="domain" description="Condensation" evidence="3">
    <location>
        <begin position="71"/>
        <end position="384"/>
    </location>
</feature>
<evidence type="ECO:0000256" key="2">
    <source>
        <dbReference type="ARBA" id="ARBA00060752"/>
    </source>
</evidence>
<organism evidence="4 5">
    <name type="scientific">Mycobacterium decipiens</name>
    <dbReference type="NCBI Taxonomy" id="1430326"/>
    <lineage>
        <taxon>Bacteria</taxon>
        <taxon>Bacillati</taxon>
        <taxon>Actinomycetota</taxon>
        <taxon>Actinomycetes</taxon>
        <taxon>Mycobacteriales</taxon>
        <taxon>Mycobacteriaceae</taxon>
        <taxon>Mycobacterium</taxon>
    </lineage>
</organism>
<evidence type="ECO:0000256" key="1">
    <source>
        <dbReference type="ARBA" id="ARBA00023315"/>
    </source>
</evidence>
<dbReference type="EMBL" id="NCXP01000007">
    <property type="protein sequence ID" value="OSC41475.1"/>
    <property type="molecule type" value="Genomic_DNA"/>
</dbReference>
<dbReference type="GO" id="GO:0008610">
    <property type="term" value="P:lipid biosynthetic process"/>
    <property type="evidence" value="ECO:0007669"/>
    <property type="project" value="UniProtKB-ARBA"/>
</dbReference>
<dbReference type="Pfam" id="PF00668">
    <property type="entry name" value="Condensation"/>
    <property type="match status" value="1"/>
</dbReference>